<evidence type="ECO:0000313" key="2">
    <source>
        <dbReference type="Proteomes" id="UP000009229"/>
    </source>
</evidence>
<dbReference type="EMBL" id="CP002770">
    <property type="protein sequence ID" value="AEG14811.1"/>
    <property type="molecule type" value="Genomic_DNA"/>
</dbReference>
<dbReference type="Proteomes" id="UP000009229">
    <property type="component" value="Chromosome"/>
</dbReference>
<gene>
    <name evidence="1" type="ordered locus">Desku_1228</name>
</gene>
<dbReference type="KEGG" id="dku:Desku_1228"/>
<reference evidence="2" key="1">
    <citation type="submission" date="2011-05" db="EMBL/GenBank/DDBJ databases">
        <title>Complete sequence of Desulfotomaculum kuznetsovii DSM 6115.</title>
        <authorList>
            <person name="Lucas S."/>
            <person name="Han J."/>
            <person name="Lapidus A."/>
            <person name="Cheng J.-F."/>
            <person name="Goodwin L."/>
            <person name="Pitluck S."/>
            <person name="Peters L."/>
            <person name="Mikhailova N."/>
            <person name="Lu M."/>
            <person name="Saunders E."/>
            <person name="Han C."/>
            <person name="Tapia R."/>
            <person name="Land M."/>
            <person name="Hauser L."/>
            <person name="Kyrpides N."/>
            <person name="Ivanova N."/>
            <person name="Pagani I."/>
            <person name="Nazina T."/>
            <person name="Ivanova A."/>
            <person name="Parshina S."/>
            <person name="Kuever J."/>
            <person name="Muyzer G."/>
            <person name="Plugge C."/>
            <person name="Stams A."/>
            <person name="Woyke T."/>
        </authorList>
    </citation>
    <scope>NUCLEOTIDE SEQUENCE [LARGE SCALE GENOMIC DNA]</scope>
    <source>
        <strain evidence="2">DSM 6115 / VKM B-1805 / 17</strain>
    </source>
</reference>
<proteinExistence type="predicted"/>
<dbReference type="AlphaFoldDB" id="A0AAU8PC77"/>
<name>A0AAU8PC77_DESK7</name>
<accession>A0AAU8PC77</accession>
<organism evidence="1 2">
    <name type="scientific">Desulfofundulus kuznetsovii (strain DSM 6115 / VKM B-1805 / 17)</name>
    <name type="common">Desulfotomaculum kuznetsovii</name>
    <dbReference type="NCBI Taxonomy" id="760568"/>
    <lineage>
        <taxon>Bacteria</taxon>
        <taxon>Bacillati</taxon>
        <taxon>Bacillota</taxon>
        <taxon>Clostridia</taxon>
        <taxon>Eubacteriales</taxon>
        <taxon>Peptococcaceae</taxon>
        <taxon>Desulfofundulus</taxon>
    </lineage>
</organism>
<keyword evidence="2" id="KW-1185">Reference proteome</keyword>
<sequence length="82" mass="9332">MSSCGLVMFTYVNTCLRPGGESLFRPSRYFKRHAMSMAKARFIPHCSGEKVYRLLELLPLRVKLEFSKKSGMVLARETGCVL</sequence>
<evidence type="ECO:0000313" key="1">
    <source>
        <dbReference type="EMBL" id="AEG14811.1"/>
    </source>
</evidence>
<protein>
    <submittedName>
        <fullName evidence="1">Uncharacterized protein</fullName>
    </submittedName>
</protein>